<dbReference type="Pfam" id="PF13650">
    <property type="entry name" value="Asp_protease_2"/>
    <property type="match status" value="1"/>
</dbReference>
<dbReference type="AlphaFoldDB" id="A0A2X0N894"/>
<organism evidence="2 3">
    <name type="scientific">Microbotryum saponariae</name>
    <dbReference type="NCBI Taxonomy" id="289078"/>
    <lineage>
        <taxon>Eukaryota</taxon>
        <taxon>Fungi</taxon>
        <taxon>Dikarya</taxon>
        <taxon>Basidiomycota</taxon>
        <taxon>Pucciniomycotina</taxon>
        <taxon>Microbotryomycetes</taxon>
        <taxon>Microbotryales</taxon>
        <taxon>Microbotryaceae</taxon>
        <taxon>Microbotryum</taxon>
    </lineage>
</organism>
<evidence type="ECO:0000313" key="3">
    <source>
        <dbReference type="Proteomes" id="UP000249723"/>
    </source>
</evidence>
<dbReference type="EMBL" id="FMWP01000116">
    <property type="protein sequence ID" value="SDA01466.1"/>
    <property type="molecule type" value="Genomic_DNA"/>
</dbReference>
<accession>A0A2X0N894</accession>
<dbReference type="Proteomes" id="UP000249723">
    <property type="component" value="Unassembled WGS sequence"/>
</dbReference>
<protein>
    <submittedName>
        <fullName evidence="2">BZ3500_MvSof-1268-A1-R1_Chr10-1g02694 protein</fullName>
    </submittedName>
</protein>
<sequence>MSSNCPRYAPAPGAPATSSTPLSTVPAARTRPGMVAAIQTFQETGDSTAFAGLNSDSEEDDYSYAPRSFPPLPVSLRGAHGTLTASALVDSGSPQTFLSEDFVQRLGLEKRALEQHTKYTLAMQNQVPTVFTCTHFVRVPVELANGRWAAGPTYAEVAPLGRDLELILGGNFIYTHKIDLGYFPHRHLTCKNNPEEPIDLLELSSQPRGTSPVAAIAPVNEDEQLRLAALDQRLFIELTPEASCNPYNLHLSSSVTSEAPLSETACLSPQGSIGARMDE</sequence>
<reference evidence="3" key="1">
    <citation type="submission" date="2016-10" db="EMBL/GenBank/DDBJ databases">
        <authorList>
            <person name="Jeantristanb JTB J.-T."/>
            <person name="Ricardo R."/>
        </authorList>
    </citation>
    <scope>NUCLEOTIDE SEQUENCE [LARGE SCALE GENOMIC DNA]</scope>
</reference>
<dbReference type="STRING" id="289078.A0A2X0N894"/>
<evidence type="ECO:0000256" key="1">
    <source>
        <dbReference type="SAM" id="MobiDB-lite"/>
    </source>
</evidence>
<proteinExistence type="predicted"/>
<feature type="region of interest" description="Disordered" evidence="1">
    <location>
        <begin position="1"/>
        <end position="26"/>
    </location>
</feature>
<keyword evidence="3" id="KW-1185">Reference proteome</keyword>
<dbReference type="InterPro" id="IPR021109">
    <property type="entry name" value="Peptidase_aspartic_dom_sf"/>
</dbReference>
<gene>
    <name evidence="2" type="ORF">BZ3500_MVSOF-1268-A1-R1_CHR10-1G02694</name>
</gene>
<name>A0A2X0N894_9BASI</name>
<dbReference type="OrthoDB" id="2369050at2759"/>
<evidence type="ECO:0000313" key="2">
    <source>
        <dbReference type="EMBL" id="SDA01466.1"/>
    </source>
</evidence>
<feature type="compositionally biased region" description="Low complexity" evidence="1">
    <location>
        <begin position="10"/>
        <end position="26"/>
    </location>
</feature>
<dbReference type="Gene3D" id="2.40.70.10">
    <property type="entry name" value="Acid Proteases"/>
    <property type="match status" value="1"/>
</dbReference>